<sequence>MKPTIYDVAEKAGVSIATVSKVINQTGRISEKTINKVNQVMDELDYQPSSVAAALTGKKTYTIGVLVPDISNPFFAEVARAFENSARESGYTLILCSTDHQTKREHEYIDLLFKKQVDGIIIATELNDYKLVKKIVNRDLPLVLFTVDHPSITTHVVTTDDMRGGYLAGSYLTQKGHTSLTIMMEKDRKSSLGRLTGFKQALTDSEISLDDDAIISCYSNVEDSKRASKELLNIPNRPTAVFACTDLIAICLLNEARKQGLSIPEDLSIIGFDNTIYAEIADPGLTTIEQPITQMAACTFEQLLKTMEMKEHAKQKITIIPQLVERSSVKDITC</sequence>
<dbReference type="AlphaFoldDB" id="A0A9X6FBH2"/>
<dbReference type="Pfam" id="PF00356">
    <property type="entry name" value="LacI"/>
    <property type="match status" value="1"/>
</dbReference>
<dbReference type="CDD" id="cd06267">
    <property type="entry name" value="PBP1_LacI_sugar_binding-like"/>
    <property type="match status" value="1"/>
</dbReference>
<organism evidence="5 6">
    <name type="scientific">Bacillus thuringiensis serovar yosoo</name>
    <dbReference type="NCBI Taxonomy" id="180848"/>
    <lineage>
        <taxon>Bacteria</taxon>
        <taxon>Bacillati</taxon>
        <taxon>Bacillota</taxon>
        <taxon>Bacilli</taxon>
        <taxon>Bacillales</taxon>
        <taxon>Bacillaceae</taxon>
        <taxon>Bacillus</taxon>
        <taxon>Bacillus cereus group</taxon>
    </lineage>
</organism>
<dbReference type="Pfam" id="PF13377">
    <property type="entry name" value="Peripla_BP_3"/>
    <property type="match status" value="1"/>
</dbReference>
<dbReference type="PANTHER" id="PTHR30146">
    <property type="entry name" value="LACI-RELATED TRANSCRIPTIONAL REPRESSOR"/>
    <property type="match status" value="1"/>
</dbReference>
<keyword evidence="3" id="KW-0804">Transcription</keyword>
<dbReference type="Proteomes" id="UP000195129">
    <property type="component" value="Unassembled WGS sequence"/>
</dbReference>
<evidence type="ECO:0000256" key="3">
    <source>
        <dbReference type="ARBA" id="ARBA00023163"/>
    </source>
</evidence>
<dbReference type="SUPFAM" id="SSF53822">
    <property type="entry name" value="Periplasmic binding protein-like I"/>
    <property type="match status" value="1"/>
</dbReference>
<dbReference type="PANTHER" id="PTHR30146:SF147">
    <property type="entry name" value="HTH-TYPE TRANSCRIPTIONAL REGULATOR DEGA"/>
    <property type="match status" value="1"/>
</dbReference>
<dbReference type="InterPro" id="IPR046335">
    <property type="entry name" value="LacI/GalR-like_sensor"/>
</dbReference>
<dbReference type="InterPro" id="IPR028082">
    <property type="entry name" value="Peripla_BP_I"/>
</dbReference>
<dbReference type="Gene3D" id="1.10.260.40">
    <property type="entry name" value="lambda repressor-like DNA-binding domains"/>
    <property type="match status" value="1"/>
</dbReference>
<keyword evidence="2" id="KW-0238">DNA-binding</keyword>
<evidence type="ECO:0000256" key="1">
    <source>
        <dbReference type="ARBA" id="ARBA00023015"/>
    </source>
</evidence>
<name>A0A9X6FBH2_BACTU</name>
<dbReference type="PROSITE" id="PS00356">
    <property type="entry name" value="HTH_LACI_1"/>
    <property type="match status" value="1"/>
</dbReference>
<gene>
    <name evidence="5" type="ORF">BK746_06295</name>
</gene>
<evidence type="ECO:0000259" key="4">
    <source>
        <dbReference type="PROSITE" id="PS50932"/>
    </source>
</evidence>
<comment type="caution">
    <text evidence="5">The sequence shown here is derived from an EMBL/GenBank/DDBJ whole genome shotgun (WGS) entry which is preliminary data.</text>
</comment>
<dbReference type="InterPro" id="IPR000843">
    <property type="entry name" value="HTH_LacI"/>
</dbReference>
<dbReference type="Gene3D" id="3.40.50.2300">
    <property type="match status" value="2"/>
</dbReference>
<dbReference type="SUPFAM" id="SSF47413">
    <property type="entry name" value="lambda repressor-like DNA-binding domains"/>
    <property type="match status" value="1"/>
</dbReference>
<dbReference type="GO" id="GO:0003700">
    <property type="term" value="F:DNA-binding transcription factor activity"/>
    <property type="evidence" value="ECO:0007669"/>
    <property type="project" value="TreeGrafter"/>
</dbReference>
<proteinExistence type="predicted"/>
<keyword evidence="1" id="KW-0805">Transcription regulation</keyword>
<evidence type="ECO:0000256" key="2">
    <source>
        <dbReference type="ARBA" id="ARBA00023125"/>
    </source>
</evidence>
<dbReference type="InterPro" id="IPR010982">
    <property type="entry name" value="Lambda_DNA-bd_dom_sf"/>
</dbReference>
<dbReference type="GO" id="GO:0000976">
    <property type="term" value="F:transcription cis-regulatory region binding"/>
    <property type="evidence" value="ECO:0007669"/>
    <property type="project" value="TreeGrafter"/>
</dbReference>
<protein>
    <submittedName>
        <fullName evidence="5">LacI family transcriptional regulator</fullName>
    </submittedName>
</protein>
<dbReference type="CDD" id="cd01392">
    <property type="entry name" value="HTH_LacI"/>
    <property type="match status" value="1"/>
</dbReference>
<evidence type="ECO:0000313" key="6">
    <source>
        <dbReference type="Proteomes" id="UP000195129"/>
    </source>
</evidence>
<accession>A0A9X6FBH2</accession>
<feature type="domain" description="HTH lacI-type" evidence="4">
    <location>
        <begin position="3"/>
        <end position="57"/>
    </location>
</feature>
<evidence type="ECO:0000313" key="5">
    <source>
        <dbReference type="EMBL" id="OTY62117.1"/>
    </source>
</evidence>
<dbReference type="RefSeq" id="WP_087965381.1">
    <property type="nucleotide sequence ID" value="NZ_NFDN01000029.1"/>
</dbReference>
<dbReference type="SMART" id="SM00354">
    <property type="entry name" value="HTH_LACI"/>
    <property type="match status" value="1"/>
</dbReference>
<dbReference type="PRINTS" id="PR00036">
    <property type="entry name" value="HTHLACI"/>
</dbReference>
<dbReference type="PROSITE" id="PS50932">
    <property type="entry name" value="HTH_LACI_2"/>
    <property type="match status" value="1"/>
</dbReference>
<reference evidence="5 6" key="1">
    <citation type="submission" date="2016-10" db="EMBL/GenBank/DDBJ databases">
        <title>Comparative genomics of Bacillus thuringiensis reveals a path to pathogens against multiple invertebrate hosts.</title>
        <authorList>
            <person name="Zheng J."/>
            <person name="Gao Q."/>
            <person name="Liu H."/>
            <person name="Peng D."/>
            <person name="Ruan L."/>
            <person name="Sun M."/>
        </authorList>
    </citation>
    <scope>NUCLEOTIDE SEQUENCE [LARGE SCALE GENOMIC DNA]</scope>
    <source>
        <strain evidence="5">BGSC 4CA1</strain>
    </source>
</reference>
<dbReference type="EMBL" id="NFDN01000029">
    <property type="protein sequence ID" value="OTY62117.1"/>
    <property type="molecule type" value="Genomic_DNA"/>
</dbReference>